<evidence type="ECO:0000256" key="1">
    <source>
        <dbReference type="SAM" id="Phobius"/>
    </source>
</evidence>
<name>A0A317EKU2_9PROT</name>
<reference evidence="2 3" key="1">
    <citation type="submission" date="2018-05" db="EMBL/GenBank/DDBJ databases">
        <title>Zavarzinia sp. HR-AS.</title>
        <authorList>
            <person name="Lee Y."/>
            <person name="Jeon C.O."/>
        </authorList>
    </citation>
    <scope>NUCLEOTIDE SEQUENCE [LARGE SCALE GENOMIC DNA]</scope>
    <source>
        <strain evidence="2 3">HR-AS</strain>
    </source>
</reference>
<protein>
    <recommendedName>
        <fullName evidence="4">DUF4282 domain-containing protein</fullName>
    </recommendedName>
</protein>
<sequence>MQSYGLMVHRSKLMYGLGGIMKRLFLLSGPVGLTIVRLSYWAGISLLVMCSVTIWHNNISVQDVTEMDYAKAAILAGGVFVFGVIFLRCLAEIIITVMEVRDKLGAIERNTLTR</sequence>
<keyword evidence="1" id="KW-0472">Membrane</keyword>
<evidence type="ECO:0000313" key="3">
    <source>
        <dbReference type="Proteomes" id="UP000245461"/>
    </source>
</evidence>
<evidence type="ECO:0008006" key="4">
    <source>
        <dbReference type="Google" id="ProtNLM"/>
    </source>
</evidence>
<gene>
    <name evidence="2" type="ORF">DKG74_02345</name>
</gene>
<keyword evidence="3" id="KW-1185">Reference proteome</keyword>
<dbReference type="RefSeq" id="WP_109902175.1">
    <property type="nucleotide sequence ID" value="NZ_QGLE01000001.1"/>
</dbReference>
<organism evidence="2 3">
    <name type="scientific">Zavarzinia aquatilis</name>
    <dbReference type="NCBI Taxonomy" id="2211142"/>
    <lineage>
        <taxon>Bacteria</taxon>
        <taxon>Pseudomonadati</taxon>
        <taxon>Pseudomonadota</taxon>
        <taxon>Alphaproteobacteria</taxon>
        <taxon>Rhodospirillales</taxon>
        <taxon>Zavarziniaceae</taxon>
        <taxon>Zavarzinia</taxon>
    </lineage>
</organism>
<keyword evidence="1" id="KW-0812">Transmembrane</keyword>
<evidence type="ECO:0000313" key="2">
    <source>
        <dbReference type="EMBL" id="PWR25815.1"/>
    </source>
</evidence>
<comment type="caution">
    <text evidence="2">The sequence shown here is derived from an EMBL/GenBank/DDBJ whole genome shotgun (WGS) entry which is preliminary data.</text>
</comment>
<accession>A0A317EKU2</accession>
<proteinExistence type="predicted"/>
<keyword evidence="1" id="KW-1133">Transmembrane helix</keyword>
<dbReference type="EMBL" id="QGLE01000001">
    <property type="protein sequence ID" value="PWR25815.1"/>
    <property type="molecule type" value="Genomic_DNA"/>
</dbReference>
<feature type="transmembrane region" description="Helical" evidence="1">
    <location>
        <begin position="24"/>
        <end position="49"/>
    </location>
</feature>
<feature type="transmembrane region" description="Helical" evidence="1">
    <location>
        <begin position="69"/>
        <end position="91"/>
    </location>
</feature>
<dbReference type="AlphaFoldDB" id="A0A317EKU2"/>
<dbReference type="Proteomes" id="UP000245461">
    <property type="component" value="Unassembled WGS sequence"/>
</dbReference>